<evidence type="ECO:0000313" key="1">
    <source>
        <dbReference type="EMBL" id="KPJ72545.1"/>
    </source>
</evidence>
<dbReference type="Gene3D" id="3.40.50.620">
    <property type="entry name" value="HUPs"/>
    <property type="match status" value="1"/>
</dbReference>
<name>A0A0S7YCL9_UNCT6</name>
<dbReference type="EMBL" id="LJNI01000068">
    <property type="protein sequence ID" value="KPJ72545.1"/>
    <property type="molecule type" value="Genomic_DNA"/>
</dbReference>
<evidence type="ECO:0000313" key="2">
    <source>
        <dbReference type="Proteomes" id="UP000051012"/>
    </source>
</evidence>
<dbReference type="InterPro" id="IPR014729">
    <property type="entry name" value="Rossmann-like_a/b/a_fold"/>
</dbReference>
<dbReference type="Proteomes" id="UP000051012">
    <property type="component" value="Unassembled WGS sequence"/>
</dbReference>
<comment type="caution">
    <text evidence="1">The sequence shown here is derived from an EMBL/GenBank/DDBJ whole genome shotgun (WGS) entry which is preliminary data.</text>
</comment>
<organism evidence="1 2">
    <name type="scientific">candidate division TA06 bacterium DG_78</name>
    <dbReference type="NCBI Taxonomy" id="1703772"/>
    <lineage>
        <taxon>Bacteria</taxon>
        <taxon>Bacteria division TA06</taxon>
    </lineage>
</organism>
<gene>
    <name evidence="1" type="ORF">AMJ52_05940</name>
</gene>
<accession>A0A0S7YCL9</accession>
<dbReference type="AlphaFoldDB" id="A0A0S7YCL9"/>
<proteinExistence type="predicted"/>
<sequence length="338" mass="39253">MDFCKKCLLPETYPKLYLNSEGYCNVCVAYEQKFKNYDPVKAEQELRKKLEEASRKNNKLVVTCSGGIDSSYVLYLCRTKYNLDIIGAHFDHGFQSKAAQENLHNLSESLHFPIITVKPNLDILYKLYRDFLLRTGDFCTPCCQGCCRVGFIVAGSHNIQTIIHGGVSGSRIEFNVLGMLKHHYERFMKIIEDDYSSEELQALLTPTDEIKKFNLISLPQYIHWDEREIINLLKNEFKWKPLPNGRTRYVDCLIADVADYFLQRKFGFSRQWMIVSANIRAGFIDPEQGRIMIKSKEAKITEEPREAINILLDKTMLTRKQIEGLPFYTSEPAVRYLR</sequence>
<protein>
    <submittedName>
        <fullName evidence="1">Uncharacterized protein</fullName>
    </submittedName>
</protein>
<dbReference type="SUPFAM" id="SSF52402">
    <property type="entry name" value="Adenine nucleotide alpha hydrolases-like"/>
    <property type="match status" value="1"/>
</dbReference>
<reference evidence="1 2" key="1">
    <citation type="journal article" date="2015" name="Microbiome">
        <title>Genomic resolution of linkages in carbon, nitrogen, and sulfur cycling among widespread estuary sediment bacteria.</title>
        <authorList>
            <person name="Baker B.J."/>
            <person name="Lazar C.S."/>
            <person name="Teske A.P."/>
            <person name="Dick G.J."/>
        </authorList>
    </citation>
    <scope>NUCLEOTIDE SEQUENCE [LARGE SCALE GENOMIC DNA]</scope>
    <source>
        <strain evidence="1">DG_78</strain>
    </source>
</reference>